<reference evidence="1 2" key="1">
    <citation type="journal article" date="2012" name="Eukaryot. Cell">
        <title>Genome sequence of the fungus Glarea lozoyensis: the first genome sequence of a species from the Helotiaceae family.</title>
        <authorList>
            <person name="Youssar L."/>
            <person name="Gruening B.A."/>
            <person name="Erxleben A."/>
            <person name="Guenther S."/>
            <person name="Huettel W."/>
        </authorList>
    </citation>
    <scope>NUCLEOTIDE SEQUENCE [LARGE SCALE GENOMIC DNA]</scope>
    <source>
        <strain evidence="2">ATCC 74030 / MF5533</strain>
    </source>
</reference>
<sequence length="384" mass="43929">MCKFETKNSPGWSNVASNIKTWVEGSGSLIEMRLMKDKEERARFDQNRAMEMMHPRGVTTIDTTSHQWKYPRRAEGTSAISIQSIPGGGKTHLAREYVYTHKSSYPGGIFWVGAKSEEELVAGYWDIATKAVFKDVASREGRIALRHSEEWVGLVKEWLNNHHDWLLVLDGIHFNESEALRKYIPDSENTSLIYTSTEKGIAGDQFLMNPQMIRLPALSAREAQELFLLELGLTALDVEVKTMDSLNGMDLNNTFRYLNMFALMDRNEQEAVTVGSSQTSRGSRDLIGDNVDFIRLHGVIQAFFTDTLDADQTLPRYLYRAVMVFCESYKTAAERIARKTNAGLVEDYRVYEIHGKRLLHHITKYKKKYPLLNDIMIEQVLTEL</sequence>
<dbReference type="InterPro" id="IPR027417">
    <property type="entry name" value="P-loop_NTPase"/>
</dbReference>
<proteinExistence type="predicted"/>
<dbReference type="SUPFAM" id="SSF52540">
    <property type="entry name" value="P-loop containing nucleoside triphosphate hydrolases"/>
    <property type="match status" value="1"/>
</dbReference>
<dbReference type="InParanoid" id="H0EKX3"/>
<dbReference type="Proteomes" id="UP000005446">
    <property type="component" value="Unassembled WGS sequence"/>
</dbReference>
<dbReference type="PANTHER" id="PTHR48187:SF2">
    <property type="entry name" value="LD21810P"/>
    <property type="match status" value="1"/>
</dbReference>
<accession>H0EKX3</accession>
<keyword evidence="2" id="KW-1185">Reference proteome</keyword>
<evidence type="ECO:0008006" key="3">
    <source>
        <dbReference type="Google" id="ProtNLM"/>
    </source>
</evidence>
<evidence type="ECO:0000313" key="1">
    <source>
        <dbReference type="EMBL" id="EHL00816.1"/>
    </source>
</evidence>
<dbReference type="AlphaFoldDB" id="H0EKX3"/>
<dbReference type="PANTHER" id="PTHR48187">
    <property type="entry name" value="LD21810P"/>
    <property type="match status" value="1"/>
</dbReference>
<comment type="caution">
    <text evidence="1">The sequence shown here is derived from an EMBL/GenBank/DDBJ whole genome shotgun (WGS) entry which is preliminary data.</text>
</comment>
<name>H0EKX3_GLAL7</name>
<evidence type="ECO:0000313" key="2">
    <source>
        <dbReference type="Proteomes" id="UP000005446"/>
    </source>
</evidence>
<dbReference type="OrthoDB" id="5086500at2759"/>
<dbReference type="HOGENOM" id="CLU_719714_0_0_1"/>
<protein>
    <recommendedName>
        <fullName evidence="3">NB-ARC domain-containing protein</fullName>
    </recommendedName>
</protein>
<dbReference type="EMBL" id="AGUE01000073">
    <property type="protein sequence ID" value="EHL00816.1"/>
    <property type="molecule type" value="Genomic_DNA"/>
</dbReference>
<dbReference type="Gene3D" id="3.40.50.300">
    <property type="entry name" value="P-loop containing nucleotide triphosphate hydrolases"/>
    <property type="match status" value="1"/>
</dbReference>
<organism evidence="1 2">
    <name type="scientific">Glarea lozoyensis (strain ATCC 74030 / MF5533)</name>
    <dbReference type="NCBI Taxonomy" id="1104152"/>
    <lineage>
        <taxon>Eukaryota</taxon>
        <taxon>Fungi</taxon>
        <taxon>Dikarya</taxon>
        <taxon>Ascomycota</taxon>
        <taxon>Pezizomycotina</taxon>
        <taxon>Leotiomycetes</taxon>
        <taxon>Helotiales</taxon>
        <taxon>Helotiaceae</taxon>
        <taxon>Glarea</taxon>
    </lineage>
</organism>
<gene>
    <name evidence="1" type="ORF">M7I_3207</name>
</gene>